<comment type="caution">
    <text evidence="2">The sequence shown here is derived from an EMBL/GenBank/DDBJ whole genome shotgun (WGS) entry which is preliminary data.</text>
</comment>
<evidence type="ECO:0000256" key="1">
    <source>
        <dbReference type="SAM" id="MobiDB-lite"/>
    </source>
</evidence>
<reference evidence="2 3" key="1">
    <citation type="journal article" date="2018" name="Nat. Ecol. Evol.">
        <title>Shark genomes provide insights into elasmobranch evolution and the origin of vertebrates.</title>
        <authorList>
            <person name="Hara Y"/>
            <person name="Yamaguchi K"/>
            <person name="Onimaru K"/>
            <person name="Kadota M"/>
            <person name="Koyanagi M"/>
            <person name="Keeley SD"/>
            <person name="Tatsumi K"/>
            <person name="Tanaka K"/>
            <person name="Motone F"/>
            <person name="Kageyama Y"/>
            <person name="Nozu R"/>
            <person name="Adachi N"/>
            <person name="Nishimura O"/>
            <person name="Nakagawa R"/>
            <person name="Tanegashima C"/>
            <person name="Kiyatake I"/>
            <person name="Matsumoto R"/>
            <person name="Murakumo K"/>
            <person name="Nishida K"/>
            <person name="Terakita A"/>
            <person name="Kuratani S"/>
            <person name="Sato K"/>
            <person name="Hyodo S Kuraku.S."/>
        </authorList>
    </citation>
    <scope>NUCLEOTIDE SEQUENCE [LARGE SCALE GENOMIC DNA]</scope>
</reference>
<keyword evidence="3" id="KW-1185">Reference proteome</keyword>
<evidence type="ECO:0000313" key="2">
    <source>
        <dbReference type="EMBL" id="GCC18682.1"/>
    </source>
</evidence>
<name>A0A401RKK7_CHIPU</name>
<proteinExistence type="predicted"/>
<accession>A0A401RKK7</accession>
<organism evidence="2 3">
    <name type="scientific">Chiloscyllium punctatum</name>
    <name type="common">Brownbanded bambooshark</name>
    <name type="synonym">Hemiscyllium punctatum</name>
    <dbReference type="NCBI Taxonomy" id="137246"/>
    <lineage>
        <taxon>Eukaryota</taxon>
        <taxon>Metazoa</taxon>
        <taxon>Chordata</taxon>
        <taxon>Craniata</taxon>
        <taxon>Vertebrata</taxon>
        <taxon>Chondrichthyes</taxon>
        <taxon>Elasmobranchii</taxon>
        <taxon>Galeomorphii</taxon>
        <taxon>Galeoidea</taxon>
        <taxon>Orectolobiformes</taxon>
        <taxon>Hemiscylliidae</taxon>
        <taxon>Chiloscyllium</taxon>
    </lineage>
</organism>
<feature type="compositionally biased region" description="Low complexity" evidence="1">
    <location>
        <begin position="1"/>
        <end position="12"/>
    </location>
</feature>
<evidence type="ECO:0000313" key="3">
    <source>
        <dbReference type="Proteomes" id="UP000287033"/>
    </source>
</evidence>
<feature type="region of interest" description="Disordered" evidence="1">
    <location>
        <begin position="1"/>
        <end position="33"/>
    </location>
</feature>
<sequence>MLTASSPFTPYRPLTPPLTSSPPPLTPPHNPTSIGVLLYARPDAILCGSVTQEGYEGEGGRFTGRNGRLFQARYSMSLNQNKNQ</sequence>
<gene>
    <name evidence="2" type="ORF">chiPu_0020859</name>
</gene>
<dbReference type="EMBL" id="BEZZ01003026">
    <property type="protein sequence ID" value="GCC18682.1"/>
    <property type="molecule type" value="Genomic_DNA"/>
</dbReference>
<feature type="compositionally biased region" description="Pro residues" evidence="1">
    <location>
        <begin position="13"/>
        <end position="30"/>
    </location>
</feature>
<protein>
    <submittedName>
        <fullName evidence="2">Uncharacterized protein</fullName>
    </submittedName>
</protein>
<dbReference type="Proteomes" id="UP000287033">
    <property type="component" value="Unassembled WGS sequence"/>
</dbReference>
<dbReference type="AlphaFoldDB" id="A0A401RKK7"/>